<evidence type="ECO:0000313" key="2">
    <source>
        <dbReference type="Proteomes" id="UP000087171"/>
    </source>
</evidence>
<dbReference type="AlphaFoldDB" id="A0A1S3EF40"/>
<reference evidence="3" key="2">
    <citation type="submission" date="2025-08" db="UniProtKB">
        <authorList>
            <consortium name="RefSeq"/>
        </authorList>
    </citation>
    <scope>IDENTIFICATION</scope>
    <source>
        <tissue evidence="3">Etiolated seedlings</tissue>
    </source>
</reference>
<feature type="compositionally biased region" description="Basic residues" evidence="1">
    <location>
        <begin position="10"/>
        <end position="19"/>
    </location>
</feature>
<dbReference type="RefSeq" id="XP_012573989.1">
    <property type="nucleotide sequence ID" value="XM_012718535.1"/>
</dbReference>
<organism evidence="2 3">
    <name type="scientific">Cicer arietinum</name>
    <name type="common">Chickpea</name>
    <name type="synonym">Garbanzo</name>
    <dbReference type="NCBI Taxonomy" id="3827"/>
    <lineage>
        <taxon>Eukaryota</taxon>
        <taxon>Viridiplantae</taxon>
        <taxon>Streptophyta</taxon>
        <taxon>Embryophyta</taxon>
        <taxon>Tracheophyta</taxon>
        <taxon>Spermatophyta</taxon>
        <taxon>Magnoliopsida</taxon>
        <taxon>eudicotyledons</taxon>
        <taxon>Gunneridae</taxon>
        <taxon>Pentapetalae</taxon>
        <taxon>rosids</taxon>
        <taxon>fabids</taxon>
        <taxon>Fabales</taxon>
        <taxon>Fabaceae</taxon>
        <taxon>Papilionoideae</taxon>
        <taxon>50 kb inversion clade</taxon>
        <taxon>NPAAA clade</taxon>
        <taxon>Hologalegina</taxon>
        <taxon>IRL clade</taxon>
        <taxon>Cicereae</taxon>
        <taxon>Cicer</taxon>
    </lineage>
</organism>
<dbReference type="CDD" id="cd22744">
    <property type="entry name" value="OTU"/>
    <property type="match status" value="1"/>
</dbReference>
<protein>
    <submittedName>
        <fullName evidence="3">Uncharacterized protein LOC105852553</fullName>
    </submittedName>
</protein>
<gene>
    <name evidence="3" type="primary">LOC105852553</name>
</gene>
<reference evidence="2" key="1">
    <citation type="journal article" date="2013" name="Nat. Biotechnol.">
        <title>Draft genome sequence of chickpea (Cicer arietinum) provides a resource for trait improvement.</title>
        <authorList>
            <person name="Varshney R.K."/>
            <person name="Song C."/>
            <person name="Saxena R.K."/>
            <person name="Azam S."/>
            <person name="Yu S."/>
            <person name="Sharpe A.G."/>
            <person name="Cannon S."/>
            <person name="Baek J."/>
            <person name="Rosen B.D."/>
            <person name="Tar'an B."/>
            <person name="Millan T."/>
            <person name="Zhang X."/>
            <person name="Ramsay L.D."/>
            <person name="Iwata A."/>
            <person name="Wang Y."/>
            <person name="Nelson W."/>
            <person name="Farmer A.D."/>
            <person name="Gaur P.M."/>
            <person name="Soderlund C."/>
            <person name="Penmetsa R.V."/>
            <person name="Xu C."/>
            <person name="Bharti A.K."/>
            <person name="He W."/>
            <person name="Winter P."/>
            <person name="Zhao S."/>
            <person name="Hane J.K."/>
            <person name="Carrasquilla-Garcia N."/>
            <person name="Condie J.A."/>
            <person name="Upadhyaya H.D."/>
            <person name="Luo M.C."/>
            <person name="Thudi M."/>
            <person name="Gowda C.L."/>
            <person name="Singh N.P."/>
            <person name="Lichtenzveig J."/>
            <person name="Gali K.K."/>
            <person name="Rubio J."/>
            <person name="Nadarajan N."/>
            <person name="Dolezel J."/>
            <person name="Bansal K.C."/>
            <person name="Xu X."/>
            <person name="Edwards D."/>
            <person name="Zhang G."/>
            <person name="Kahl G."/>
            <person name="Gil J."/>
            <person name="Singh K.B."/>
            <person name="Datta S.K."/>
            <person name="Jackson S.A."/>
            <person name="Wang J."/>
            <person name="Cook D.R."/>
        </authorList>
    </citation>
    <scope>NUCLEOTIDE SEQUENCE [LARGE SCALE GENOMIC DNA]</scope>
    <source>
        <strain evidence="2">cv. CDC Frontier</strain>
    </source>
</reference>
<evidence type="ECO:0000313" key="3">
    <source>
        <dbReference type="RefSeq" id="XP_012573989.1"/>
    </source>
</evidence>
<keyword evidence="2" id="KW-1185">Reference proteome</keyword>
<feature type="compositionally biased region" description="Basic and acidic residues" evidence="1">
    <location>
        <begin position="20"/>
        <end position="29"/>
    </location>
</feature>
<dbReference type="OrthoDB" id="1420646at2759"/>
<evidence type="ECO:0000256" key="1">
    <source>
        <dbReference type="SAM" id="MobiDB-lite"/>
    </source>
</evidence>
<dbReference type="Proteomes" id="UP000087171">
    <property type="component" value="Chromosome Ca7"/>
</dbReference>
<accession>A0A1S3EF40</accession>
<proteinExistence type="predicted"/>
<name>A0A1S3EF40_CICAR</name>
<feature type="region of interest" description="Disordered" evidence="1">
    <location>
        <begin position="1"/>
        <end position="29"/>
    </location>
</feature>
<sequence>MCAPLDKIKTKGGVKRKKDNKPNRFDVYRDPSYFEHVGTQVSQQASKQVSQQASKQISQQASKQVSQQASKQLSQQAPMTSQVRKYFDEFPPLIHPYIEDVVNVKADGNYGYRVIAALLGHGEEYWSIVRRKLYTEIKSKLDLYVALFKERLQEVTDSLLVTELEN</sequence>